<accession>A0ABU6QF12</accession>
<comment type="caution">
    <text evidence="2">The sequence shown here is derived from an EMBL/GenBank/DDBJ whole genome shotgun (WGS) entry which is preliminary data.</text>
</comment>
<feature type="compositionally biased region" description="Polar residues" evidence="1">
    <location>
        <begin position="24"/>
        <end position="46"/>
    </location>
</feature>
<evidence type="ECO:0000313" key="3">
    <source>
        <dbReference type="Proteomes" id="UP001341840"/>
    </source>
</evidence>
<keyword evidence="3" id="KW-1185">Reference proteome</keyword>
<dbReference type="EMBL" id="JASCZI010000215">
    <property type="protein sequence ID" value="MED6110128.1"/>
    <property type="molecule type" value="Genomic_DNA"/>
</dbReference>
<gene>
    <name evidence="2" type="ORF">PIB30_040101</name>
</gene>
<feature type="region of interest" description="Disordered" evidence="1">
    <location>
        <begin position="1"/>
        <end position="54"/>
    </location>
</feature>
<organism evidence="2 3">
    <name type="scientific">Stylosanthes scabra</name>
    <dbReference type="NCBI Taxonomy" id="79078"/>
    <lineage>
        <taxon>Eukaryota</taxon>
        <taxon>Viridiplantae</taxon>
        <taxon>Streptophyta</taxon>
        <taxon>Embryophyta</taxon>
        <taxon>Tracheophyta</taxon>
        <taxon>Spermatophyta</taxon>
        <taxon>Magnoliopsida</taxon>
        <taxon>eudicotyledons</taxon>
        <taxon>Gunneridae</taxon>
        <taxon>Pentapetalae</taxon>
        <taxon>rosids</taxon>
        <taxon>fabids</taxon>
        <taxon>Fabales</taxon>
        <taxon>Fabaceae</taxon>
        <taxon>Papilionoideae</taxon>
        <taxon>50 kb inversion clade</taxon>
        <taxon>dalbergioids sensu lato</taxon>
        <taxon>Dalbergieae</taxon>
        <taxon>Pterocarpus clade</taxon>
        <taxon>Stylosanthes</taxon>
    </lineage>
</organism>
<name>A0ABU6QF12_9FABA</name>
<reference evidence="2 3" key="1">
    <citation type="journal article" date="2023" name="Plants (Basel)">
        <title>Bridging the Gap: Combining Genomics and Transcriptomics Approaches to Understand Stylosanthes scabra, an Orphan Legume from the Brazilian Caatinga.</title>
        <authorList>
            <person name="Ferreira-Neto J.R.C."/>
            <person name="da Silva M.D."/>
            <person name="Binneck E."/>
            <person name="de Melo N.F."/>
            <person name="da Silva R.H."/>
            <person name="de Melo A.L.T.M."/>
            <person name="Pandolfi V."/>
            <person name="Bustamante F.O."/>
            <person name="Brasileiro-Vidal A.C."/>
            <person name="Benko-Iseppon A.M."/>
        </authorList>
    </citation>
    <scope>NUCLEOTIDE SEQUENCE [LARGE SCALE GENOMIC DNA]</scope>
    <source>
        <tissue evidence="2">Leaves</tissue>
    </source>
</reference>
<evidence type="ECO:0000256" key="1">
    <source>
        <dbReference type="SAM" id="MobiDB-lite"/>
    </source>
</evidence>
<proteinExistence type="predicted"/>
<evidence type="ECO:0000313" key="2">
    <source>
        <dbReference type="EMBL" id="MED6110128.1"/>
    </source>
</evidence>
<dbReference type="Proteomes" id="UP001341840">
    <property type="component" value="Unassembled WGS sequence"/>
</dbReference>
<sequence length="113" mass="12609">MDTRRRPITRNQISSGKRLVKYTGEQQETEGPSVTQGADMNLGSDSSDNDEKLREEVANQTALDIPCMIPPNVALLPNILLVNAIGDSGLMLLRFRYKGLSFGVREWEEAKMN</sequence>
<protein>
    <submittedName>
        <fullName evidence="2">Uncharacterized protein</fullName>
    </submittedName>
</protein>